<evidence type="ECO:0008006" key="4">
    <source>
        <dbReference type="Google" id="ProtNLM"/>
    </source>
</evidence>
<protein>
    <recommendedName>
        <fullName evidence="4">DUF1307 domain-containing protein</fullName>
    </recommendedName>
</protein>
<dbReference type="AlphaFoldDB" id="A0A172Q820"/>
<reference evidence="2 3" key="1">
    <citation type="journal article" date="2016" name="Int. J. Syst. Evol. Microbiol.">
        <title>Streptococcuspantholopis sp. nov., isolated from faeces of the Tibetan antelope (Pantholops hodgsonii).</title>
        <authorList>
            <person name="Bai X."/>
            <person name="Xiong Y."/>
            <person name="Lu S."/>
            <person name="Jin D."/>
            <person name="Lai X."/>
            <person name="Yang J."/>
            <person name="Niu L."/>
            <person name="Hu S."/>
            <person name="Meng X."/>
            <person name="Pu J."/>
            <person name="Ye C."/>
            <person name="Xu J."/>
        </authorList>
    </citation>
    <scope>NUCLEOTIDE SEQUENCE [LARGE SCALE GENOMIC DNA]</scope>
    <source>
        <strain evidence="2 3">TA 26</strain>
    </source>
</reference>
<organism evidence="2 3">
    <name type="scientific">Streptococcus pantholopis</name>
    <dbReference type="NCBI Taxonomy" id="1811193"/>
    <lineage>
        <taxon>Bacteria</taxon>
        <taxon>Bacillati</taxon>
        <taxon>Bacillota</taxon>
        <taxon>Bacilli</taxon>
        <taxon>Lactobacillales</taxon>
        <taxon>Streptococcaceae</taxon>
        <taxon>Streptococcus</taxon>
    </lineage>
</organism>
<dbReference type="EMBL" id="CP014699">
    <property type="protein sequence ID" value="AND79567.1"/>
    <property type="molecule type" value="Genomic_DNA"/>
</dbReference>
<dbReference type="InterPro" id="IPR009736">
    <property type="entry name" value="DUF1307"/>
</dbReference>
<reference evidence="3" key="2">
    <citation type="submission" date="2016-03" db="EMBL/GenBank/DDBJ databases">
        <title>Streptococcus antelopensis sp. nov., isolated from the feces of the Tibetan antelope (Pantholops hodgsonii) in Hoh Xil National Nature Reserve, Qinghai, China.</title>
        <authorList>
            <person name="Bai X."/>
        </authorList>
    </citation>
    <scope>NUCLEOTIDE SEQUENCE [LARGE SCALE GENOMIC DNA]</scope>
    <source>
        <strain evidence="3">TA 26</strain>
    </source>
</reference>
<dbReference type="STRING" id="1811193.A0O21_05770"/>
<evidence type="ECO:0000256" key="1">
    <source>
        <dbReference type="SAM" id="SignalP"/>
    </source>
</evidence>
<dbReference type="InterPro" id="IPR036699">
    <property type="entry name" value="YehR-like_sf"/>
</dbReference>
<name>A0A172Q820_9STRE</name>
<feature type="chain" id="PRO_5039355896" description="DUF1307 domain-containing protein" evidence="1">
    <location>
        <begin position="18"/>
        <end position="160"/>
    </location>
</feature>
<keyword evidence="3" id="KW-1185">Reference proteome</keyword>
<evidence type="ECO:0000313" key="2">
    <source>
        <dbReference type="EMBL" id="AND79567.1"/>
    </source>
</evidence>
<keyword evidence="1" id="KW-0732">Signal</keyword>
<dbReference type="Proteomes" id="UP000077317">
    <property type="component" value="Chromosome"/>
</dbReference>
<dbReference type="KEGG" id="spat:A0O21_05770"/>
<gene>
    <name evidence="2" type="ORF">A0O21_05770</name>
</gene>
<dbReference type="Gene3D" id="3.30.1830.10">
    <property type="entry name" value="YehR-like"/>
    <property type="match status" value="1"/>
</dbReference>
<dbReference type="SUPFAM" id="SSF160704">
    <property type="entry name" value="YehR-like"/>
    <property type="match status" value="1"/>
</dbReference>
<evidence type="ECO:0000313" key="3">
    <source>
        <dbReference type="Proteomes" id="UP000077317"/>
    </source>
</evidence>
<accession>A0A172Q820</accession>
<proteinExistence type="predicted"/>
<feature type="signal peptide" evidence="1">
    <location>
        <begin position="1"/>
        <end position="17"/>
    </location>
</feature>
<sequence length="160" mass="18130">MFLGLALSLLAVFTLTACGSKQTESVSYQRISDNDDSRETLYFKEGSDEMIKQVTVYTVTYQGMEVAGKDEAKDLFENDIYRAYKNLDGVDLSFDYSDTKATMTMVLDYTKVDLSQLADADENPDLKQADYLSIKQTEENLKNAGFEKVSDNKFQELQNQ</sequence>
<dbReference type="Pfam" id="PF06998">
    <property type="entry name" value="DUF1307"/>
    <property type="match status" value="1"/>
</dbReference>